<dbReference type="Gene3D" id="1.50.10.10">
    <property type="match status" value="1"/>
</dbReference>
<evidence type="ECO:0000313" key="5">
    <source>
        <dbReference type="Proteomes" id="UP000245412"/>
    </source>
</evidence>
<proteinExistence type="predicted"/>
<evidence type="ECO:0000259" key="3">
    <source>
        <dbReference type="Pfam" id="PF22124"/>
    </source>
</evidence>
<name>A0AB73T737_9FIRM</name>
<evidence type="ECO:0000313" key="4">
    <source>
        <dbReference type="EMBL" id="PWJ77499.1"/>
    </source>
</evidence>
<dbReference type="Pfam" id="PF22124">
    <property type="entry name" value="Glyco_hydro_95_cat"/>
    <property type="match status" value="1"/>
</dbReference>
<dbReference type="EMBL" id="QGGY01000003">
    <property type="protein sequence ID" value="PWJ77499.1"/>
    <property type="molecule type" value="Genomic_DNA"/>
</dbReference>
<dbReference type="SUPFAM" id="SSF48208">
    <property type="entry name" value="Six-hairpin glycosidases"/>
    <property type="match status" value="1"/>
</dbReference>
<comment type="caution">
    <text evidence="4">The sequence shown here is derived from an EMBL/GenBank/DDBJ whole genome shotgun (WGS) entry which is preliminary data.</text>
</comment>
<dbReference type="PANTHER" id="PTHR31084">
    <property type="entry name" value="ALPHA-L-FUCOSIDASE 2"/>
    <property type="match status" value="1"/>
</dbReference>
<dbReference type="Pfam" id="PF21307">
    <property type="entry name" value="Glyco_hydro_95_C"/>
    <property type="match status" value="1"/>
</dbReference>
<dbReference type="GO" id="GO:0005975">
    <property type="term" value="P:carbohydrate metabolic process"/>
    <property type="evidence" value="ECO:0007669"/>
    <property type="project" value="InterPro"/>
</dbReference>
<gene>
    <name evidence="4" type="ORF">C7383_103344</name>
</gene>
<evidence type="ECO:0000259" key="2">
    <source>
        <dbReference type="Pfam" id="PF21307"/>
    </source>
</evidence>
<dbReference type="InterPro" id="IPR027414">
    <property type="entry name" value="GH95_N_dom"/>
</dbReference>
<dbReference type="InterPro" id="IPR013780">
    <property type="entry name" value="Glyco_hydro_b"/>
</dbReference>
<dbReference type="Pfam" id="PF14498">
    <property type="entry name" value="Glyco_hyd_65N_2"/>
    <property type="match status" value="1"/>
</dbReference>
<feature type="domain" description="Glycosyl hydrolase family 95 catalytic" evidence="3">
    <location>
        <begin position="323"/>
        <end position="681"/>
    </location>
</feature>
<keyword evidence="5" id="KW-1185">Reference proteome</keyword>
<dbReference type="AlphaFoldDB" id="A0AB73T737"/>
<dbReference type="InterPro" id="IPR054363">
    <property type="entry name" value="GH95_cat"/>
</dbReference>
<dbReference type="InterPro" id="IPR008928">
    <property type="entry name" value="6-hairpin_glycosidase_sf"/>
</dbReference>
<dbReference type="InterPro" id="IPR012341">
    <property type="entry name" value="6hp_glycosidase-like_sf"/>
</dbReference>
<dbReference type="Gene3D" id="2.60.40.1180">
    <property type="entry name" value="Golgi alpha-mannosidase II"/>
    <property type="match status" value="1"/>
</dbReference>
<protein>
    <submittedName>
        <fullName evidence="4">Glycosyl hydrolase family 65</fullName>
    </submittedName>
</protein>
<accession>A0AB73T737</accession>
<feature type="domain" description="Glycosyl hydrolase family 95 N-terminal" evidence="1">
    <location>
        <begin position="30"/>
        <end position="272"/>
    </location>
</feature>
<dbReference type="Proteomes" id="UP000245412">
    <property type="component" value="Unassembled WGS sequence"/>
</dbReference>
<keyword evidence="4" id="KW-0378">Hydrolase</keyword>
<dbReference type="InterPro" id="IPR049053">
    <property type="entry name" value="AFCA-like_C"/>
</dbReference>
<dbReference type="PANTHER" id="PTHR31084:SF0">
    <property type="entry name" value="ALPHA-L-FUCOSIDASE 2"/>
    <property type="match status" value="1"/>
</dbReference>
<reference evidence="4 5" key="1">
    <citation type="submission" date="2018-05" db="EMBL/GenBank/DDBJ databases">
        <authorList>
            <person name="Goeker M."/>
            <person name="Huntemann M."/>
            <person name="Clum A."/>
            <person name="Pillay M."/>
            <person name="Palaniappan K."/>
            <person name="Varghese N."/>
            <person name="Mikhailova N."/>
            <person name="Stamatis D."/>
            <person name="Reddy T."/>
            <person name="Daum C."/>
            <person name="Shapiro N."/>
            <person name="Ivanova N."/>
            <person name="Kyrpides N."/>
            <person name="Woyke T."/>
        </authorList>
    </citation>
    <scope>NUCLEOTIDE SEQUENCE [LARGE SCALE GENOMIC DNA]</scope>
    <source>
        <strain evidence="4 5">DSM 26524</strain>
    </source>
</reference>
<dbReference type="GO" id="GO:0004560">
    <property type="term" value="F:alpha-L-fucosidase activity"/>
    <property type="evidence" value="ECO:0007669"/>
    <property type="project" value="TreeGrafter"/>
</dbReference>
<dbReference type="RefSeq" id="WP_109625594.1">
    <property type="nucleotide sequence ID" value="NZ_CABJAT010000007.1"/>
</dbReference>
<feature type="domain" description="Alpha fucosidase A-like C-terminal" evidence="2">
    <location>
        <begin position="700"/>
        <end position="752"/>
    </location>
</feature>
<dbReference type="Gene3D" id="2.70.98.50">
    <property type="entry name" value="putative glycoside hydrolase family protein from bacillus halodurans"/>
    <property type="match status" value="1"/>
</dbReference>
<sequence>MCIIERKKGAFEMLQDFMIQNGNGYELPYPAERWEEGTLIGNGSQGAVIMGDAENEEIIFSHERLFAPVDIGLQPIPMAGELPYIRELLSKGKYGDAVRHILDMYRQQEGREDKIWTNPFIPGAVLHIETAGCCGYTDYMRKLEFSTGEARVKFRSGKTNYDRKAFYSRADGCMALRLTADSPACWRIKLSQRPYRKDGRKVLKPMFPQENGEYFLLPKAGVQDGWAWYLCAYRGRNSGYAVLCHAFSEDGKIRAESEALCISSAKSALLLAKVIPINDMDKAEQILEKEAASIQRLLCREYGELLERHLEIHGERFGRLEVKLDNKHLETILHAGRYAILSSSGEMPPNLQGVWTGTYDGGWSSDYTQNGNLQTAVLGLLPSGDFEGMESYFKYQESLMEDYRRNSRILYGCRGIHIPSRTSDSGLDFHFDETWPMVFWTAGAAWCAHFYYDYWLYTGDDRFFAERALPFMKEAALFYEDYLIEDETGHWVFSPSYSPENTPMGRENAACFNASMDIAAAKELFMNLIVGCSTLGINTGEIEKWKGIMAKMPPYRINSDGALKEWAADGLEDRYDHRHSSHLYMLYYDLPWYEDQKVLDACRRAYELKMEHKKKEQGTMAFGLVQAGMAAAHLGDASMVDVMVKSMAENNYYRTYASSHDYGPDIFNTDISGGMPALMLEAAAQSSPVIDSDMKISGYQIRLLPALPESMKSGSVRGMRLRGGFSLDMEWKDGELGEYTLTCKARMPGKVQVWDARRGIKLPVTLA</sequence>
<evidence type="ECO:0000259" key="1">
    <source>
        <dbReference type="Pfam" id="PF14498"/>
    </source>
</evidence>
<organism evidence="4 5">
    <name type="scientific">Murimonas intestini</name>
    <dbReference type="NCBI Taxonomy" id="1337051"/>
    <lineage>
        <taxon>Bacteria</taxon>
        <taxon>Bacillati</taxon>
        <taxon>Bacillota</taxon>
        <taxon>Clostridia</taxon>
        <taxon>Lachnospirales</taxon>
        <taxon>Lachnospiraceae</taxon>
        <taxon>Murimonas</taxon>
    </lineage>
</organism>